<dbReference type="EMBL" id="JBANMG010000009">
    <property type="protein sequence ID" value="KAK6949027.1"/>
    <property type="molecule type" value="Genomic_DNA"/>
</dbReference>
<reference evidence="3 4" key="1">
    <citation type="journal article" date="2024" name="Front Chem Biol">
        <title>Unveiling the potential of Daldinia eschscholtzii MFLUCC 19-0629 through bioactivity and bioinformatics studies for enhanced sustainable agriculture production.</title>
        <authorList>
            <person name="Brooks S."/>
            <person name="Weaver J.A."/>
            <person name="Klomchit A."/>
            <person name="Alharthi S.A."/>
            <person name="Onlamun T."/>
            <person name="Nurani R."/>
            <person name="Vong T.K."/>
            <person name="Alberti F."/>
            <person name="Greco C."/>
        </authorList>
    </citation>
    <scope>NUCLEOTIDE SEQUENCE [LARGE SCALE GENOMIC DNA]</scope>
    <source>
        <strain evidence="3">MFLUCC 19-0629</strain>
    </source>
</reference>
<evidence type="ECO:0000256" key="1">
    <source>
        <dbReference type="SAM" id="MobiDB-lite"/>
    </source>
</evidence>
<accession>A0AAX6M9H2</accession>
<organism evidence="3 4">
    <name type="scientific">Daldinia eschscholtzii</name>
    <dbReference type="NCBI Taxonomy" id="292717"/>
    <lineage>
        <taxon>Eukaryota</taxon>
        <taxon>Fungi</taxon>
        <taxon>Dikarya</taxon>
        <taxon>Ascomycota</taxon>
        <taxon>Pezizomycotina</taxon>
        <taxon>Sordariomycetes</taxon>
        <taxon>Xylariomycetidae</taxon>
        <taxon>Xylariales</taxon>
        <taxon>Hypoxylaceae</taxon>
        <taxon>Daldinia</taxon>
    </lineage>
</organism>
<dbReference type="Proteomes" id="UP001369815">
    <property type="component" value="Unassembled WGS sequence"/>
</dbReference>
<evidence type="ECO:0000256" key="2">
    <source>
        <dbReference type="SAM" id="Phobius"/>
    </source>
</evidence>
<keyword evidence="2" id="KW-0812">Transmembrane</keyword>
<keyword evidence="2" id="KW-1133">Transmembrane helix</keyword>
<keyword evidence="4" id="KW-1185">Reference proteome</keyword>
<feature type="transmembrane region" description="Helical" evidence="2">
    <location>
        <begin position="398"/>
        <end position="422"/>
    </location>
</feature>
<sequence length="524" mass="57455">MGDGGCPDGIYIKNQVDIDNGNYNCGDSGLESIYLINASGDLTFPGFVSARYLQIEDSPDLQSVTFPDLRRLSRLQIKNAHSLYKVSLPSMGPEDGYGVMGDPNTFLVNTIDLSIEDAPSLTTTNLGQLESFKAVTYDSDNYFSNHGPGAFDNITAVWNLTIDACVNFVSLERADRVQIAGDGDRSCQMDFSKLSSVNNMTLHSVPVLFMGGAVTVNESLVVESWDPSISESPGPKYIRHFTTVGSDLRASANSQTELTFTDLQRVGGDLVIYNNKNSTLSFDQLTEAGTISIVDNADTILPWFPRLQRADSIHLRGYIDTSMGQNLFPVLSIVPGNVTIEAWNADFNCSKLVDQFRDNIIANLKCNGTNNATGTAAGPITNPVITQENQSSGLSAGAWAGIGVGIAIFVLGVVIGVVWLLLRLRRLRKELMERIKEQETNQLQRWDSLEMRSKRPNLDVLCESDGTGIIREKPDDHVPPDRIKTVVAKHPDGYVRELPVTVPLPPELTGSPDMEREQRGLSRY</sequence>
<feature type="region of interest" description="Disordered" evidence="1">
    <location>
        <begin position="504"/>
        <end position="524"/>
    </location>
</feature>
<evidence type="ECO:0000313" key="3">
    <source>
        <dbReference type="EMBL" id="KAK6949027.1"/>
    </source>
</evidence>
<feature type="compositionally biased region" description="Basic and acidic residues" evidence="1">
    <location>
        <begin position="513"/>
        <end position="524"/>
    </location>
</feature>
<gene>
    <name evidence="3" type="ORF">Daesc_009099</name>
</gene>
<evidence type="ECO:0000313" key="4">
    <source>
        <dbReference type="Proteomes" id="UP001369815"/>
    </source>
</evidence>
<name>A0AAX6M9H2_9PEZI</name>
<protein>
    <submittedName>
        <fullName evidence="3">Uncharacterized protein</fullName>
    </submittedName>
</protein>
<keyword evidence="2" id="KW-0472">Membrane</keyword>
<dbReference type="AlphaFoldDB" id="A0AAX6M9H2"/>
<proteinExistence type="predicted"/>
<comment type="caution">
    <text evidence="3">The sequence shown here is derived from an EMBL/GenBank/DDBJ whole genome shotgun (WGS) entry which is preliminary data.</text>
</comment>